<organism evidence="1 2">
    <name type="scientific">Pseudonocardia ailaonensis</name>
    <dbReference type="NCBI Taxonomy" id="367279"/>
    <lineage>
        <taxon>Bacteria</taxon>
        <taxon>Bacillati</taxon>
        <taxon>Actinomycetota</taxon>
        <taxon>Actinomycetes</taxon>
        <taxon>Pseudonocardiales</taxon>
        <taxon>Pseudonocardiaceae</taxon>
        <taxon>Pseudonocardia</taxon>
    </lineage>
</organism>
<keyword evidence="2" id="KW-1185">Reference proteome</keyword>
<dbReference type="EMBL" id="BAAAQK010000005">
    <property type="protein sequence ID" value="GAA1841774.1"/>
    <property type="molecule type" value="Genomic_DNA"/>
</dbReference>
<reference evidence="1 2" key="1">
    <citation type="journal article" date="2019" name="Int. J. Syst. Evol. Microbiol.">
        <title>The Global Catalogue of Microorganisms (GCM) 10K type strain sequencing project: providing services to taxonomists for standard genome sequencing and annotation.</title>
        <authorList>
            <consortium name="The Broad Institute Genomics Platform"/>
            <consortium name="The Broad Institute Genome Sequencing Center for Infectious Disease"/>
            <person name="Wu L."/>
            <person name="Ma J."/>
        </authorList>
    </citation>
    <scope>NUCLEOTIDE SEQUENCE [LARGE SCALE GENOMIC DNA]</scope>
    <source>
        <strain evidence="1 2">JCM 16009</strain>
    </source>
</reference>
<name>A0ABN2MWR3_9PSEU</name>
<dbReference type="Proteomes" id="UP001500449">
    <property type="component" value="Unassembled WGS sequence"/>
</dbReference>
<evidence type="ECO:0000313" key="2">
    <source>
        <dbReference type="Proteomes" id="UP001500449"/>
    </source>
</evidence>
<evidence type="ECO:0000313" key="1">
    <source>
        <dbReference type="EMBL" id="GAA1841774.1"/>
    </source>
</evidence>
<protein>
    <submittedName>
        <fullName evidence="1">Uncharacterized protein</fullName>
    </submittedName>
</protein>
<sequence>MKSRVRTPFTVASEVKFMIVASRECLGALPATSVAGPCGEREHPVRYCGHGTHLLASITDGCDGSGPAAVVQGVYAGLP</sequence>
<accession>A0ABN2MWR3</accession>
<gene>
    <name evidence="1" type="ORF">GCM10009836_21470</name>
</gene>
<comment type="caution">
    <text evidence="1">The sequence shown here is derived from an EMBL/GenBank/DDBJ whole genome shotgun (WGS) entry which is preliminary data.</text>
</comment>
<proteinExistence type="predicted"/>